<evidence type="ECO:0000313" key="1">
    <source>
        <dbReference type="EMBL" id="QEG01478.1"/>
    </source>
</evidence>
<gene>
    <name evidence="1" type="ORF">Mal15_55550</name>
</gene>
<dbReference type="InterPro" id="IPR011051">
    <property type="entry name" value="RmlC_Cupin_sf"/>
</dbReference>
<dbReference type="EMBL" id="CP036264">
    <property type="protein sequence ID" value="QEG01478.1"/>
    <property type="molecule type" value="Genomic_DNA"/>
</dbReference>
<dbReference type="Proteomes" id="UP000321353">
    <property type="component" value="Chromosome"/>
</dbReference>
<proteinExistence type="predicted"/>
<dbReference type="SUPFAM" id="SSF51182">
    <property type="entry name" value="RmlC-like cupins"/>
    <property type="match status" value="1"/>
</dbReference>
<protein>
    <submittedName>
        <fullName evidence="1">Uncharacterized protein</fullName>
    </submittedName>
</protein>
<sequence>MFPQHSFTVLNDPSSVSCWSATLSRLFQRCRELTAQLNAEIRAGRLAKQTCIKGNLSESVSESKSFLRDLLSLDRDYDIDLLSPFEGVAQISGGVWYAGQLFGKTRDDAVLKLHFQPGVNDLPVHSHDFSDRVIIVVGGKGVFKVACQAHSNPNDTVMRDVEVGLGDVLAFSRGVKHTFQTSRDDLQLFSYHAPFIRLDDPRQFTIDSAENRLKTLGGSRVSFDSAGAAP</sequence>
<dbReference type="InterPro" id="IPR014710">
    <property type="entry name" value="RmlC-like_jellyroll"/>
</dbReference>
<dbReference type="CDD" id="cd02208">
    <property type="entry name" value="cupin_RmlC-like"/>
    <property type="match status" value="1"/>
</dbReference>
<accession>A0A5B9MR17</accession>
<dbReference type="AlphaFoldDB" id="A0A5B9MR17"/>
<reference evidence="1 2" key="1">
    <citation type="submission" date="2019-02" db="EMBL/GenBank/DDBJ databases">
        <title>Planctomycetal bacteria perform biofilm scaping via a novel small molecule.</title>
        <authorList>
            <person name="Jeske O."/>
            <person name="Boedeker C."/>
            <person name="Wiegand S."/>
            <person name="Breitling P."/>
            <person name="Kallscheuer N."/>
            <person name="Jogler M."/>
            <person name="Rohde M."/>
            <person name="Petersen J."/>
            <person name="Medema M.H."/>
            <person name="Surup F."/>
            <person name="Jogler C."/>
        </authorList>
    </citation>
    <scope>NUCLEOTIDE SEQUENCE [LARGE SCALE GENOMIC DNA]</scope>
    <source>
        <strain evidence="1 2">Mal15</strain>
    </source>
</reference>
<dbReference type="KEGG" id="smam:Mal15_55550"/>
<dbReference type="RefSeq" id="WP_147870554.1">
    <property type="nucleotide sequence ID" value="NZ_CP036264.1"/>
</dbReference>
<organism evidence="1 2">
    <name type="scientific">Stieleria maiorica</name>
    <dbReference type="NCBI Taxonomy" id="2795974"/>
    <lineage>
        <taxon>Bacteria</taxon>
        <taxon>Pseudomonadati</taxon>
        <taxon>Planctomycetota</taxon>
        <taxon>Planctomycetia</taxon>
        <taxon>Pirellulales</taxon>
        <taxon>Pirellulaceae</taxon>
        <taxon>Stieleria</taxon>
    </lineage>
</organism>
<evidence type="ECO:0000313" key="2">
    <source>
        <dbReference type="Proteomes" id="UP000321353"/>
    </source>
</evidence>
<keyword evidence="2" id="KW-1185">Reference proteome</keyword>
<name>A0A5B9MR17_9BACT</name>
<dbReference type="Gene3D" id="2.60.120.10">
    <property type="entry name" value="Jelly Rolls"/>
    <property type="match status" value="1"/>
</dbReference>